<dbReference type="GO" id="GO:0003964">
    <property type="term" value="F:RNA-directed DNA polymerase activity"/>
    <property type="evidence" value="ECO:0007669"/>
    <property type="project" value="UniProtKB-KW"/>
</dbReference>
<dbReference type="GO" id="GO:0004519">
    <property type="term" value="F:endonuclease activity"/>
    <property type="evidence" value="ECO:0007669"/>
    <property type="project" value="UniProtKB-KW"/>
</dbReference>
<protein>
    <recommendedName>
        <fullName evidence="7">Reverse transcriptase RNase H-like domain-containing protein</fullName>
    </recommendedName>
</protein>
<feature type="domain" description="Reverse transcriptase RNase H-like" evidence="7">
    <location>
        <begin position="32"/>
        <end position="62"/>
    </location>
</feature>
<dbReference type="PANTHER" id="PTHR35046:SF9">
    <property type="entry name" value="RNA-DIRECTED DNA POLYMERASE"/>
    <property type="match status" value="1"/>
</dbReference>
<evidence type="ECO:0000313" key="9">
    <source>
        <dbReference type="Proteomes" id="UP000233551"/>
    </source>
</evidence>
<keyword evidence="4" id="KW-0255">Endonuclease</keyword>
<reference evidence="8 9" key="1">
    <citation type="submission" date="2017-11" db="EMBL/GenBank/DDBJ databases">
        <title>De-novo sequencing of pomegranate (Punica granatum L.) genome.</title>
        <authorList>
            <person name="Akparov Z."/>
            <person name="Amiraslanov A."/>
            <person name="Hajiyeva S."/>
            <person name="Abbasov M."/>
            <person name="Kaur K."/>
            <person name="Hamwieh A."/>
            <person name="Solovyev V."/>
            <person name="Salamov A."/>
            <person name="Braich B."/>
            <person name="Kosarev P."/>
            <person name="Mahmoud A."/>
            <person name="Hajiyev E."/>
            <person name="Babayeva S."/>
            <person name="Izzatullayeva V."/>
            <person name="Mammadov A."/>
            <person name="Mammadov A."/>
            <person name="Sharifova S."/>
            <person name="Ojaghi J."/>
            <person name="Eynullazada K."/>
            <person name="Bayramov B."/>
            <person name="Abdulazimova A."/>
            <person name="Shahmuradov I."/>
        </authorList>
    </citation>
    <scope>NUCLEOTIDE SEQUENCE [LARGE SCALE GENOMIC DNA]</scope>
    <source>
        <strain evidence="9">cv. AG2017</strain>
        <tissue evidence="8">Leaf</tissue>
    </source>
</reference>
<evidence type="ECO:0000256" key="6">
    <source>
        <dbReference type="ARBA" id="ARBA00022918"/>
    </source>
</evidence>
<keyword evidence="2" id="KW-0548">Nucleotidyltransferase</keyword>
<accession>A0A2I0IAE5</accession>
<dbReference type="InterPro" id="IPR043502">
    <property type="entry name" value="DNA/RNA_pol_sf"/>
</dbReference>
<dbReference type="Gene3D" id="1.10.340.70">
    <property type="match status" value="1"/>
</dbReference>
<dbReference type="Gene3D" id="3.10.10.10">
    <property type="entry name" value="HIV Type 1 Reverse Transcriptase, subunit A, domain 1"/>
    <property type="match status" value="1"/>
</dbReference>
<evidence type="ECO:0000256" key="5">
    <source>
        <dbReference type="ARBA" id="ARBA00022801"/>
    </source>
</evidence>
<dbReference type="InterPro" id="IPR041373">
    <property type="entry name" value="RT_RNaseH"/>
</dbReference>
<dbReference type="PANTHER" id="PTHR35046">
    <property type="entry name" value="ZINC KNUCKLE (CCHC-TYPE) FAMILY PROTEIN"/>
    <property type="match status" value="1"/>
</dbReference>
<evidence type="ECO:0000256" key="4">
    <source>
        <dbReference type="ARBA" id="ARBA00022759"/>
    </source>
</evidence>
<evidence type="ECO:0000256" key="2">
    <source>
        <dbReference type="ARBA" id="ARBA00022695"/>
    </source>
</evidence>
<name>A0A2I0IAE5_PUNGR</name>
<dbReference type="EMBL" id="PGOL01003598">
    <property type="protein sequence ID" value="PKI40336.1"/>
    <property type="molecule type" value="Genomic_DNA"/>
</dbReference>
<dbReference type="AlphaFoldDB" id="A0A2I0IAE5"/>
<keyword evidence="6" id="KW-0695">RNA-directed DNA polymerase</keyword>
<proteinExistence type="predicted"/>
<keyword evidence="5" id="KW-0378">Hydrolase</keyword>
<dbReference type="GO" id="GO:0016787">
    <property type="term" value="F:hydrolase activity"/>
    <property type="evidence" value="ECO:0007669"/>
    <property type="project" value="UniProtKB-KW"/>
</dbReference>
<dbReference type="SUPFAM" id="SSF56672">
    <property type="entry name" value="DNA/RNA polymerases"/>
    <property type="match status" value="1"/>
</dbReference>
<keyword evidence="9" id="KW-1185">Reference proteome</keyword>
<keyword evidence="3" id="KW-0540">Nuclease</keyword>
<sequence>MSPCAVLVLLVPKKDGTWRMCVDCRVVNKITEGRPIAYFSEKLSGAALKYPTYDKELYALTFPYVIRYKHGKENVVADALSRMYALLSTLDAKLLGFEHIKNLYADDHEFCEEYRAYSDFGAIYSACEKGAFGKFYKHDEFLFKENKLCIPNSSMRELLMLESHGGGLMGHFGVVKTFDILREHFF</sequence>
<evidence type="ECO:0000256" key="1">
    <source>
        <dbReference type="ARBA" id="ARBA00022679"/>
    </source>
</evidence>
<dbReference type="STRING" id="22663.A0A2I0IAE5"/>
<gene>
    <name evidence="8" type="ORF">CRG98_039265</name>
</gene>
<dbReference type="Pfam" id="PF17917">
    <property type="entry name" value="RT_RNaseH"/>
    <property type="match status" value="1"/>
</dbReference>
<evidence type="ECO:0000313" key="8">
    <source>
        <dbReference type="EMBL" id="PKI40336.1"/>
    </source>
</evidence>
<organism evidence="8 9">
    <name type="scientific">Punica granatum</name>
    <name type="common">Pomegranate</name>
    <dbReference type="NCBI Taxonomy" id="22663"/>
    <lineage>
        <taxon>Eukaryota</taxon>
        <taxon>Viridiplantae</taxon>
        <taxon>Streptophyta</taxon>
        <taxon>Embryophyta</taxon>
        <taxon>Tracheophyta</taxon>
        <taxon>Spermatophyta</taxon>
        <taxon>Magnoliopsida</taxon>
        <taxon>eudicotyledons</taxon>
        <taxon>Gunneridae</taxon>
        <taxon>Pentapetalae</taxon>
        <taxon>rosids</taxon>
        <taxon>malvids</taxon>
        <taxon>Myrtales</taxon>
        <taxon>Lythraceae</taxon>
        <taxon>Punica</taxon>
    </lineage>
</organism>
<keyword evidence="1" id="KW-0808">Transferase</keyword>
<comment type="caution">
    <text evidence="8">The sequence shown here is derived from an EMBL/GenBank/DDBJ whole genome shotgun (WGS) entry which is preliminary data.</text>
</comment>
<evidence type="ECO:0000259" key="7">
    <source>
        <dbReference type="Pfam" id="PF17917"/>
    </source>
</evidence>
<evidence type="ECO:0000256" key="3">
    <source>
        <dbReference type="ARBA" id="ARBA00022722"/>
    </source>
</evidence>
<dbReference type="Proteomes" id="UP000233551">
    <property type="component" value="Unassembled WGS sequence"/>
</dbReference>